<name>A0A0R1VU89_9LACO</name>
<gene>
    <name evidence="5" type="ORF">FC15_GL001696</name>
</gene>
<dbReference type="OrthoDB" id="9767616at2"/>
<sequence>MSKYKVIIWGLGNVGRSAVRMISERQNIFELVAAVDVDPKKLGKDAGEVFDFDKVGVKVSDDIDAALKLPADIVLDFCPTEMDKQGTFMPSAIRLAKSLDAGKNVITTIPVYHVQDSQPEVYEYLNEHAKAHNVAFVPFGLLPGDYASYIPLVLAGAMGHVDKIVVQSGEDDWHNTSGWVDVFSYGGDINKYPKPDSDEDLLAKFIYAYYSSGVYEMADRIGLKYDTFKPEHEVFTAPKDLETIKGTVKKGSIYAHRFTMALYNGNEQVAALRYVHKVDNKETPELPINNTIHIEGLPSVDAQIDGLIPEREGYVSSAAPAVNLIPSILETDKTGYVEVCDLPVVIARPLDIGAKKLV</sequence>
<evidence type="ECO:0000256" key="1">
    <source>
        <dbReference type="ARBA" id="ARBA00022857"/>
    </source>
</evidence>
<dbReference type="InterPro" id="IPR045760">
    <property type="entry name" value="DAP_DH_C"/>
</dbReference>
<keyword evidence="6" id="KW-1185">Reference proteome</keyword>
<evidence type="ECO:0000256" key="2">
    <source>
        <dbReference type="ARBA" id="ARBA00023002"/>
    </source>
</evidence>
<dbReference type="Proteomes" id="UP000051315">
    <property type="component" value="Unassembled WGS sequence"/>
</dbReference>
<evidence type="ECO:0000259" key="4">
    <source>
        <dbReference type="Pfam" id="PF19328"/>
    </source>
</evidence>
<accession>A0A0R1VU89</accession>
<dbReference type="InterPro" id="IPR036291">
    <property type="entry name" value="NAD(P)-bd_dom_sf"/>
</dbReference>
<feature type="domain" description="2,4-diaminopentanoate dehydrogenase C-terminal" evidence="4">
    <location>
        <begin position="214"/>
        <end position="347"/>
    </location>
</feature>
<dbReference type="EMBL" id="AZFX01000055">
    <property type="protein sequence ID" value="KRM09326.1"/>
    <property type="molecule type" value="Genomic_DNA"/>
</dbReference>
<dbReference type="PATRIC" id="fig|1423735.3.peg.1762"/>
<dbReference type="RefSeq" id="WP_057824717.1">
    <property type="nucleotide sequence ID" value="NZ_AZFX01000055.1"/>
</dbReference>
<dbReference type="Pfam" id="PF19328">
    <property type="entry name" value="DAP_DH_C"/>
    <property type="match status" value="1"/>
</dbReference>
<organism evidence="5 6">
    <name type="scientific">Lapidilactobacillus concavus DSM 17758</name>
    <dbReference type="NCBI Taxonomy" id="1423735"/>
    <lineage>
        <taxon>Bacteria</taxon>
        <taxon>Bacillati</taxon>
        <taxon>Bacillota</taxon>
        <taxon>Bacilli</taxon>
        <taxon>Lactobacillales</taxon>
        <taxon>Lactobacillaceae</taxon>
        <taxon>Lapidilactobacillus</taxon>
    </lineage>
</organism>
<dbReference type="AlphaFoldDB" id="A0A0R1VU89"/>
<protein>
    <submittedName>
        <fullName evidence="5">Uncharacterized protein</fullName>
    </submittedName>
</protein>
<dbReference type="GO" id="GO:0009089">
    <property type="term" value="P:lysine biosynthetic process via diaminopimelate"/>
    <property type="evidence" value="ECO:0007669"/>
    <property type="project" value="InterPro"/>
</dbReference>
<reference evidence="5 6" key="1">
    <citation type="journal article" date="2015" name="Genome Announc.">
        <title>Expanding the biotechnology potential of lactobacilli through comparative genomics of 213 strains and associated genera.</title>
        <authorList>
            <person name="Sun Z."/>
            <person name="Harris H.M."/>
            <person name="McCann A."/>
            <person name="Guo C."/>
            <person name="Argimon S."/>
            <person name="Zhang W."/>
            <person name="Yang X."/>
            <person name="Jeffery I.B."/>
            <person name="Cooney J.C."/>
            <person name="Kagawa T.F."/>
            <person name="Liu W."/>
            <person name="Song Y."/>
            <person name="Salvetti E."/>
            <person name="Wrobel A."/>
            <person name="Rasinkangas P."/>
            <person name="Parkhill J."/>
            <person name="Rea M.C."/>
            <person name="O'Sullivan O."/>
            <person name="Ritari J."/>
            <person name="Douillard F.P."/>
            <person name="Paul Ross R."/>
            <person name="Yang R."/>
            <person name="Briner A.E."/>
            <person name="Felis G.E."/>
            <person name="de Vos W.M."/>
            <person name="Barrangou R."/>
            <person name="Klaenhammer T.R."/>
            <person name="Caufield P.W."/>
            <person name="Cui Y."/>
            <person name="Zhang H."/>
            <person name="O'Toole P.W."/>
        </authorList>
    </citation>
    <scope>NUCLEOTIDE SEQUENCE [LARGE SCALE GENOMIC DNA]</scope>
    <source>
        <strain evidence="5 6">DSM 17758</strain>
    </source>
</reference>
<dbReference type="InterPro" id="IPR000846">
    <property type="entry name" value="DapB_N"/>
</dbReference>
<dbReference type="SUPFAM" id="SSF51735">
    <property type="entry name" value="NAD(P)-binding Rossmann-fold domains"/>
    <property type="match status" value="1"/>
</dbReference>
<comment type="caution">
    <text evidence="5">The sequence shown here is derived from an EMBL/GenBank/DDBJ whole genome shotgun (WGS) entry which is preliminary data.</text>
</comment>
<proteinExistence type="predicted"/>
<evidence type="ECO:0000313" key="6">
    <source>
        <dbReference type="Proteomes" id="UP000051315"/>
    </source>
</evidence>
<dbReference type="Gene3D" id="3.40.50.720">
    <property type="entry name" value="NAD(P)-binding Rossmann-like Domain"/>
    <property type="match status" value="1"/>
</dbReference>
<dbReference type="Pfam" id="PF01113">
    <property type="entry name" value="DapB_N"/>
    <property type="match status" value="1"/>
</dbReference>
<evidence type="ECO:0000259" key="3">
    <source>
        <dbReference type="Pfam" id="PF01113"/>
    </source>
</evidence>
<evidence type="ECO:0000313" key="5">
    <source>
        <dbReference type="EMBL" id="KRM09326.1"/>
    </source>
</evidence>
<feature type="domain" description="Dihydrodipicolinate reductase N-terminal" evidence="3">
    <location>
        <begin position="5"/>
        <end position="79"/>
    </location>
</feature>
<keyword evidence="2" id="KW-0560">Oxidoreductase</keyword>
<keyword evidence="1" id="KW-0521">NADP</keyword>
<dbReference type="GO" id="GO:0008839">
    <property type="term" value="F:4-hydroxy-tetrahydrodipicolinate reductase"/>
    <property type="evidence" value="ECO:0007669"/>
    <property type="project" value="InterPro"/>
</dbReference>
<dbReference type="CDD" id="cd24146">
    <property type="entry name" value="nat-AmDH_N_like"/>
    <property type="match status" value="1"/>
</dbReference>